<dbReference type="PIRSF" id="PIRSF028704">
    <property type="entry name" value="UPC028704"/>
    <property type="match status" value="1"/>
</dbReference>
<evidence type="ECO:0000256" key="1">
    <source>
        <dbReference type="SAM" id="Phobius"/>
    </source>
</evidence>
<feature type="transmembrane region" description="Helical" evidence="1">
    <location>
        <begin position="281"/>
        <end position="301"/>
    </location>
</feature>
<feature type="transmembrane region" description="Helical" evidence="1">
    <location>
        <begin position="83"/>
        <end position="101"/>
    </location>
</feature>
<evidence type="ECO:0000313" key="2">
    <source>
        <dbReference type="EMBL" id="MBH0239385.1"/>
    </source>
</evidence>
<dbReference type="RefSeq" id="WP_197312466.1">
    <property type="nucleotide sequence ID" value="NZ_JADZLT010000054.1"/>
</dbReference>
<dbReference type="PANTHER" id="PTHR38592:SF3">
    <property type="entry name" value="BLL4819 PROTEIN"/>
    <property type="match status" value="1"/>
</dbReference>
<reference evidence="2" key="1">
    <citation type="submission" date="2020-12" db="EMBL/GenBank/DDBJ databases">
        <title>Methylobrevis albus sp. nov., isolated from fresh water lack sediment.</title>
        <authorList>
            <person name="Zou Q."/>
        </authorList>
    </citation>
    <scope>NUCLEOTIDE SEQUENCE</scope>
    <source>
        <strain evidence="2">L22</strain>
    </source>
</reference>
<dbReference type="Proteomes" id="UP000631694">
    <property type="component" value="Unassembled WGS sequence"/>
</dbReference>
<name>A0A931I357_9HYPH</name>
<comment type="caution">
    <text evidence="2">The sequence shown here is derived from an EMBL/GenBank/DDBJ whole genome shotgun (WGS) entry which is preliminary data.</text>
</comment>
<proteinExistence type="predicted"/>
<gene>
    <name evidence="2" type="primary">opgC</name>
    <name evidence="2" type="ORF">I5731_16290</name>
</gene>
<feature type="transmembrane region" description="Helical" evidence="1">
    <location>
        <begin position="206"/>
        <end position="228"/>
    </location>
</feature>
<sequence>MNRLAPLDGMRGYFLVFMMLNHLIFTGGLMLVKLNHGELGYVQDAQGFVFLSGLLIGLVYARQMQKNGYAPAATKIRRRAFELYRWALICIFGIIAVGFLLPQSHVFWNNWLDRLAHNDPGFMVAAASLLFQPVFMDILPQYIVYLLVAPPLVWLCITGRAWYVALGSGFLWLAVQLGLHLPLRDAIDGTLAALWPGLRLQAHFNIFAWQVVFMSGLVLGSLTAVKAIDWKAVLSPEKPQFAVAALGFLVLFAIVRLMIVYGPMPEAIVERIGSRDVRGEFSLQYLVNFAVLGYLIAWLMVAGVRSANPVAAMAGRGLHRLFTLPFLQLIGRHSLQVYVWHVFVVYMVRAIDQSVAPMSEPVKTAIALTAIASLAIPALWRERATWFGSAPAPVPAKAPAKQARSA</sequence>
<keyword evidence="1" id="KW-0472">Membrane</keyword>
<accession>A0A931I357</accession>
<feature type="transmembrane region" description="Helical" evidence="1">
    <location>
        <begin position="12"/>
        <end position="33"/>
    </location>
</feature>
<keyword evidence="1" id="KW-1133">Transmembrane helix</keyword>
<feature type="transmembrane region" description="Helical" evidence="1">
    <location>
        <begin position="152"/>
        <end position="175"/>
    </location>
</feature>
<dbReference type="AlphaFoldDB" id="A0A931I357"/>
<feature type="transmembrane region" description="Helical" evidence="1">
    <location>
        <begin position="45"/>
        <end position="62"/>
    </location>
</feature>
<dbReference type="Pfam" id="PF10129">
    <property type="entry name" value="OpgC_C"/>
    <property type="match status" value="1"/>
</dbReference>
<organism evidence="2 3">
    <name type="scientific">Methylobrevis albus</name>
    <dbReference type="NCBI Taxonomy" id="2793297"/>
    <lineage>
        <taxon>Bacteria</taxon>
        <taxon>Pseudomonadati</taxon>
        <taxon>Pseudomonadota</taxon>
        <taxon>Alphaproteobacteria</taxon>
        <taxon>Hyphomicrobiales</taxon>
        <taxon>Pleomorphomonadaceae</taxon>
        <taxon>Methylobrevis</taxon>
    </lineage>
</organism>
<feature type="transmembrane region" description="Helical" evidence="1">
    <location>
        <begin position="240"/>
        <end position="261"/>
    </location>
</feature>
<dbReference type="PANTHER" id="PTHR38592">
    <property type="entry name" value="BLL4819 PROTEIN"/>
    <property type="match status" value="1"/>
</dbReference>
<evidence type="ECO:0000313" key="3">
    <source>
        <dbReference type="Proteomes" id="UP000631694"/>
    </source>
</evidence>
<dbReference type="InterPro" id="IPR014550">
    <property type="entry name" value="UCP028704_OpgC"/>
</dbReference>
<protein>
    <submittedName>
        <fullName evidence="2">OpgC domain-containing protein</fullName>
    </submittedName>
</protein>
<keyword evidence="3" id="KW-1185">Reference proteome</keyword>
<keyword evidence="1" id="KW-0812">Transmembrane</keyword>
<dbReference type="EMBL" id="JADZLT010000054">
    <property type="protein sequence ID" value="MBH0239385.1"/>
    <property type="molecule type" value="Genomic_DNA"/>
</dbReference>